<dbReference type="InterPro" id="IPR000595">
    <property type="entry name" value="cNMP-bd_dom"/>
</dbReference>
<keyword evidence="3" id="KW-0804">Transcription</keyword>
<keyword evidence="2" id="KW-0238">DNA-binding</keyword>
<dbReference type="Gene3D" id="2.60.120.10">
    <property type="entry name" value="Jelly Rolls"/>
    <property type="match status" value="1"/>
</dbReference>
<evidence type="ECO:0000256" key="1">
    <source>
        <dbReference type="ARBA" id="ARBA00023015"/>
    </source>
</evidence>
<keyword evidence="7" id="KW-1185">Reference proteome</keyword>
<dbReference type="InterPro" id="IPR036390">
    <property type="entry name" value="WH_DNA-bd_sf"/>
</dbReference>
<evidence type="ECO:0000256" key="2">
    <source>
        <dbReference type="ARBA" id="ARBA00023125"/>
    </source>
</evidence>
<keyword evidence="1" id="KW-0805">Transcription regulation</keyword>
<gene>
    <name evidence="6" type="ORF">ET418_12735</name>
</gene>
<sequence length="237" mass="27078">MIWKANQRQKPDNNIIKNIPFFSGLSTAEISLIESLIVKKHYAKNQIVLLEEDTANYMYFVYSGKVRVVKINEEGKEQIISIHKKNDFFGEMALLDGKTSPATVIAYEDADIGLLSKSDFERFVLNNDATRHRIIGLLCDRLRDSWAMIKILSFDNAEHRVLAVLERLQDLYGVMDDRGTIINAKLTHQQIASYASVARETVTRILNKLEKDSIIQTLENKSILLTKTFRIKTMAAN</sequence>
<dbReference type="GO" id="GO:0005829">
    <property type="term" value="C:cytosol"/>
    <property type="evidence" value="ECO:0007669"/>
    <property type="project" value="TreeGrafter"/>
</dbReference>
<dbReference type="RefSeq" id="WP_149308050.1">
    <property type="nucleotide sequence ID" value="NZ_SRSD01000007.1"/>
</dbReference>
<dbReference type="InterPro" id="IPR018490">
    <property type="entry name" value="cNMP-bd_dom_sf"/>
</dbReference>
<evidence type="ECO:0000259" key="5">
    <source>
        <dbReference type="PROSITE" id="PS51063"/>
    </source>
</evidence>
<protein>
    <submittedName>
        <fullName evidence="6">Crp/Fnr family transcriptional regulator</fullName>
    </submittedName>
</protein>
<dbReference type="Pfam" id="PF00027">
    <property type="entry name" value="cNMP_binding"/>
    <property type="match status" value="1"/>
</dbReference>
<feature type="domain" description="Cyclic nucleotide-binding" evidence="4">
    <location>
        <begin position="21"/>
        <end position="141"/>
    </location>
</feature>
<dbReference type="PRINTS" id="PR00034">
    <property type="entry name" value="HTHCRP"/>
</dbReference>
<name>A0A5A9XBY0_9BACT</name>
<dbReference type="EMBL" id="SRSD01000007">
    <property type="protein sequence ID" value="KAA0890516.1"/>
    <property type="molecule type" value="Genomic_DNA"/>
</dbReference>
<evidence type="ECO:0000313" key="6">
    <source>
        <dbReference type="EMBL" id="KAA0890516.1"/>
    </source>
</evidence>
<reference evidence="6 7" key="1">
    <citation type="submission" date="2019-04" db="EMBL/GenBank/DDBJ databases">
        <title>Geobacter ruber sp. nov., ferric-reducing bacteria isolated from paddy soil.</title>
        <authorList>
            <person name="Xu Z."/>
            <person name="Masuda Y."/>
            <person name="Itoh H."/>
            <person name="Senoo K."/>
        </authorList>
    </citation>
    <scope>NUCLEOTIDE SEQUENCE [LARGE SCALE GENOMIC DNA]</scope>
    <source>
        <strain evidence="6 7">Red88</strain>
    </source>
</reference>
<dbReference type="PANTHER" id="PTHR24567:SF68">
    <property type="entry name" value="DNA-BINDING TRANSCRIPTIONAL DUAL REGULATOR CRP"/>
    <property type="match status" value="1"/>
</dbReference>
<dbReference type="InterPro" id="IPR036388">
    <property type="entry name" value="WH-like_DNA-bd_sf"/>
</dbReference>
<dbReference type="OrthoDB" id="5415223at2"/>
<dbReference type="Gene3D" id="1.10.10.10">
    <property type="entry name" value="Winged helix-like DNA-binding domain superfamily/Winged helix DNA-binding domain"/>
    <property type="match status" value="1"/>
</dbReference>
<proteinExistence type="predicted"/>
<evidence type="ECO:0000313" key="7">
    <source>
        <dbReference type="Proteomes" id="UP000324298"/>
    </source>
</evidence>
<evidence type="ECO:0000259" key="4">
    <source>
        <dbReference type="PROSITE" id="PS50042"/>
    </source>
</evidence>
<dbReference type="GO" id="GO:0003700">
    <property type="term" value="F:DNA-binding transcription factor activity"/>
    <property type="evidence" value="ECO:0007669"/>
    <property type="project" value="TreeGrafter"/>
</dbReference>
<organism evidence="6 7">
    <name type="scientific">Oryzomonas rubra</name>
    <dbReference type="NCBI Taxonomy" id="2509454"/>
    <lineage>
        <taxon>Bacteria</taxon>
        <taxon>Pseudomonadati</taxon>
        <taxon>Thermodesulfobacteriota</taxon>
        <taxon>Desulfuromonadia</taxon>
        <taxon>Geobacterales</taxon>
        <taxon>Geobacteraceae</taxon>
        <taxon>Oryzomonas</taxon>
    </lineage>
</organism>
<accession>A0A5A9XBY0</accession>
<dbReference type="SMART" id="SM00100">
    <property type="entry name" value="cNMP"/>
    <property type="match status" value="1"/>
</dbReference>
<dbReference type="Proteomes" id="UP000324298">
    <property type="component" value="Unassembled WGS sequence"/>
</dbReference>
<dbReference type="SUPFAM" id="SSF46785">
    <property type="entry name" value="Winged helix' DNA-binding domain"/>
    <property type="match status" value="1"/>
</dbReference>
<dbReference type="CDD" id="cd00038">
    <property type="entry name" value="CAP_ED"/>
    <property type="match status" value="1"/>
</dbReference>
<dbReference type="SMART" id="SM00419">
    <property type="entry name" value="HTH_CRP"/>
    <property type="match status" value="1"/>
</dbReference>
<evidence type="ECO:0000256" key="3">
    <source>
        <dbReference type="ARBA" id="ARBA00023163"/>
    </source>
</evidence>
<comment type="caution">
    <text evidence="6">The sequence shown here is derived from an EMBL/GenBank/DDBJ whole genome shotgun (WGS) entry which is preliminary data.</text>
</comment>
<dbReference type="AlphaFoldDB" id="A0A5A9XBY0"/>
<dbReference type="InterPro" id="IPR050397">
    <property type="entry name" value="Env_Response_Regulators"/>
</dbReference>
<dbReference type="InterPro" id="IPR012318">
    <property type="entry name" value="HTH_CRP"/>
</dbReference>
<dbReference type="PROSITE" id="PS50042">
    <property type="entry name" value="CNMP_BINDING_3"/>
    <property type="match status" value="1"/>
</dbReference>
<dbReference type="Pfam" id="PF13545">
    <property type="entry name" value="HTH_Crp_2"/>
    <property type="match status" value="1"/>
</dbReference>
<dbReference type="PANTHER" id="PTHR24567">
    <property type="entry name" value="CRP FAMILY TRANSCRIPTIONAL REGULATORY PROTEIN"/>
    <property type="match status" value="1"/>
</dbReference>
<dbReference type="InterPro" id="IPR014710">
    <property type="entry name" value="RmlC-like_jellyroll"/>
</dbReference>
<dbReference type="GO" id="GO:0003677">
    <property type="term" value="F:DNA binding"/>
    <property type="evidence" value="ECO:0007669"/>
    <property type="project" value="UniProtKB-KW"/>
</dbReference>
<dbReference type="SUPFAM" id="SSF51206">
    <property type="entry name" value="cAMP-binding domain-like"/>
    <property type="match status" value="1"/>
</dbReference>
<feature type="domain" description="HTH crp-type" evidence="5">
    <location>
        <begin position="155"/>
        <end position="229"/>
    </location>
</feature>
<dbReference type="PROSITE" id="PS51063">
    <property type="entry name" value="HTH_CRP_2"/>
    <property type="match status" value="1"/>
</dbReference>